<dbReference type="EMBL" id="LFJS01000012">
    <property type="protein sequence ID" value="KMU52878.1"/>
    <property type="molecule type" value="Genomic_DNA"/>
</dbReference>
<organism evidence="1 2">
    <name type="scientific">Serratia marcescens</name>
    <dbReference type="NCBI Taxonomy" id="615"/>
    <lineage>
        <taxon>Bacteria</taxon>
        <taxon>Pseudomonadati</taxon>
        <taxon>Pseudomonadota</taxon>
        <taxon>Gammaproteobacteria</taxon>
        <taxon>Enterobacterales</taxon>
        <taxon>Yersiniaceae</taxon>
        <taxon>Serratia</taxon>
    </lineage>
</organism>
<protein>
    <submittedName>
        <fullName evidence="1">Type VI secretion protein</fullName>
    </submittedName>
</protein>
<dbReference type="InterPro" id="IPR032032">
    <property type="entry name" value="Tai4"/>
</dbReference>
<dbReference type="AlphaFoldDB" id="A0A656VR33"/>
<sequence>MTKTAWPIRCKNESMNSHHTIKTVFLLTLAVLNTEASANGKYSSAEYLKNYALSVCIAEGYSAKEVKNDAAAAARGYTEFGDYSLEAHTAVRALAKEFLAKPYDSMSGEPMTMAKCIDLVHSQALQAIIKKYQGKDDN</sequence>
<evidence type="ECO:0000313" key="1">
    <source>
        <dbReference type="EMBL" id="KMU52878.1"/>
    </source>
</evidence>
<dbReference type="InterPro" id="IPR038314">
    <property type="entry name" value="T6SS_sf"/>
</dbReference>
<evidence type="ECO:0000313" key="2">
    <source>
        <dbReference type="Proteomes" id="UP000037482"/>
    </source>
</evidence>
<dbReference type="Pfam" id="PF16695">
    <property type="entry name" value="Tai4"/>
    <property type="match status" value="1"/>
</dbReference>
<proteinExistence type="predicted"/>
<comment type="caution">
    <text evidence="1">The sequence shown here is derived from an EMBL/GenBank/DDBJ whole genome shotgun (WGS) entry which is preliminary data.</text>
</comment>
<dbReference type="Gene3D" id="1.20.120.1620">
    <property type="match status" value="1"/>
</dbReference>
<reference evidence="1 2" key="1">
    <citation type="submission" date="2015-06" db="EMBL/GenBank/DDBJ databases">
        <title>Draft Genome of Serratia marcescens Strain AH0650_Sm1.</title>
        <authorList>
            <person name="Wan Y."/>
            <person name="Gorrie C."/>
            <person name="Holt K."/>
        </authorList>
    </citation>
    <scope>NUCLEOTIDE SEQUENCE [LARGE SCALE GENOMIC DNA]</scope>
    <source>
        <strain evidence="1 2">AH0650_Sm1</strain>
    </source>
</reference>
<name>A0A656VR33_SERMA</name>
<accession>A0A656VR33</accession>
<gene>
    <name evidence="1" type="ORF">AB868_03634</name>
</gene>
<dbReference type="Proteomes" id="UP000037482">
    <property type="component" value="Unassembled WGS sequence"/>
</dbReference>